<reference evidence="9 10" key="1">
    <citation type="submission" date="2016-03" db="EMBL/GenBank/DDBJ databases">
        <title>Genome sequence of Mycoplasma gallinarum strain Mgn_IPT.</title>
        <authorList>
            <person name="Yacoub E."/>
            <person name="Sirand-Pugnet P."/>
            <person name="Barre A."/>
            <person name="Maurier F."/>
            <person name="Blanchard A."/>
            <person name="Ben Abdelmoumen B.M."/>
        </authorList>
    </citation>
    <scope>NUCLEOTIDE SEQUENCE [LARGE SCALE GENOMIC DNA]</scope>
    <source>
        <strain evidence="9 10">Mgn_IPT</strain>
    </source>
</reference>
<keyword evidence="2" id="KW-1003">Cell membrane</keyword>
<dbReference type="PROSITE" id="PS51257">
    <property type="entry name" value="PROKAR_LIPOPROTEIN"/>
    <property type="match status" value="1"/>
</dbReference>
<proteinExistence type="predicted"/>
<dbReference type="AlphaFoldDB" id="A0A168RH56"/>
<evidence type="ECO:0000256" key="6">
    <source>
        <dbReference type="ARBA" id="ARBA00023139"/>
    </source>
</evidence>
<evidence type="ECO:0000256" key="8">
    <source>
        <dbReference type="SAM" id="SignalP"/>
    </source>
</evidence>
<dbReference type="Proteomes" id="UP000076983">
    <property type="component" value="Unassembled WGS sequence"/>
</dbReference>
<evidence type="ECO:0000313" key="10">
    <source>
        <dbReference type="Proteomes" id="UP000076983"/>
    </source>
</evidence>
<evidence type="ECO:0000256" key="2">
    <source>
        <dbReference type="ARBA" id="ARBA00022475"/>
    </source>
</evidence>
<sequence length="103" mass="11468">MKFKKNPLILAGLAASASLFPLLAASCNNEQKDDEANATKSQIIWKINNLLPKVQVKLNDNVNTKIESALTPEAFVFSNYDTNRYEISDLRIVPVKYGKVTIV</sequence>
<keyword evidence="6" id="KW-0564">Palmitate</keyword>
<gene>
    <name evidence="9" type="ORF">MGALLINA_03130</name>
</gene>
<dbReference type="STRING" id="29557.MGALLINA_03130"/>
<keyword evidence="7" id="KW-0449">Lipoprotein</keyword>
<comment type="subcellular location">
    <subcellularLocation>
        <location evidence="1">Cell membrane</location>
        <topology evidence="1">Lipid-anchor</topology>
    </subcellularLocation>
</comment>
<keyword evidence="4" id="KW-0677">Repeat</keyword>
<accession>A0A168RH56</accession>
<evidence type="ECO:0000256" key="7">
    <source>
        <dbReference type="ARBA" id="ARBA00023288"/>
    </source>
</evidence>
<dbReference type="InterPro" id="IPR049890">
    <property type="entry name" value="VlpA-F-like_signal"/>
</dbReference>
<evidence type="ECO:0008006" key="11">
    <source>
        <dbReference type="Google" id="ProtNLM"/>
    </source>
</evidence>
<evidence type="ECO:0000256" key="5">
    <source>
        <dbReference type="ARBA" id="ARBA00023136"/>
    </source>
</evidence>
<evidence type="ECO:0000256" key="1">
    <source>
        <dbReference type="ARBA" id="ARBA00004193"/>
    </source>
</evidence>
<dbReference type="GO" id="GO:0005886">
    <property type="term" value="C:plasma membrane"/>
    <property type="evidence" value="ECO:0007669"/>
    <property type="project" value="UniProtKB-SubCell"/>
</dbReference>
<dbReference type="EMBL" id="LVLH01000028">
    <property type="protein sequence ID" value="OAB48981.1"/>
    <property type="molecule type" value="Genomic_DNA"/>
</dbReference>
<evidence type="ECO:0000256" key="4">
    <source>
        <dbReference type="ARBA" id="ARBA00022737"/>
    </source>
</evidence>
<keyword evidence="5" id="KW-0472">Membrane</keyword>
<dbReference type="PATRIC" id="fig|29557.3.peg.297"/>
<protein>
    <recommendedName>
        <fullName evidence="11">Lipoprotein</fullName>
    </recommendedName>
</protein>
<organism evidence="9 10">
    <name type="scientific">Mycoplasmopsis gallinarum</name>
    <dbReference type="NCBI Taxonomy" id="29557"/>
    <lineage>
        <taxon>Bacteria</taxon>
        <taxon>Bacillati</taxon>
        <taxon>Mycoplasmatota</taxon>
        <taxon>Mycoplasmoidales</taxon>
        <taxon>Metamycoplasmataceae</taxon>
        <taxon>Mycoplasmopsis</taxon>
    </lineage>
</organism>
<evidence type="ECO:0000313" key="9">
    <source>
        <dbReference type="EMBL" id="OAB48981.1"/>
    </source>
</evidence>
<feature type="chain" id="PRO_5007900072" description="Lipoprotein" evidence="8">
    <location>
        <begin position="25"/>
        <end position="103"/>
    </location>
</feature>
<keyword evidence="10" id="KW-1185">Reference proteome</keyword>
<feature type="signal peptide" evidence="8">
    <location>
        <begin position="1"/>
        <end position="24"/>
    </location>
</feature>
<dbReference type="RefSeq" id="WP_063626105.1">
    <property type="nucleotide sequence ID" value="NZ_LVLH01000028.1"/>
</dbReference>
<dbReference type="NCBIfam" id="NF033817">
    <property type="entry name" value="Mplas_variab_LP"/>
    <property type="match status" value="1"/>
</dbReference>
<name>A0A168RH56_9BACT</name>
<comment type="caution">
    <text evidence="9">The sequence shown here is derived from an EMBL/GenBank/DDBJ whole genome shotgun (WGS) entry which is preliminary data.</text>
</comment>
<keyword evidence="3 8" id="KW-0732">Signal</keyword>
<evidence type="ECO:0000256" key="3">
    <source>
        <dbReference type="ARBA" id="ARBA00022729"/>
    </source>
</evidence>